<reference evidence="1 2" key="1">
    <citation type="submission" date="2020-09" db="EMBL/GenBank/DDBJ databases">
        <title>Paenibacillus sp. strain PR3 16S rRNA gene Genome sequencing and assembly.</title>
        <authorList>
            <person name="Kim J."/>
        </authorList>
    </citation>
    <scope>NUCLEOTIDE SEQUENCE [LARGE SCALE GENOMIC DNA]</scope>
    <source>
        <strain evidence="1 2">PR3</strain>
    </source>
</reference>
<gene>
    <name evidence="1" type="ORF">H8B09_24385</name>
</gene>
<dbReference type="EMBL" id="JACXZA010000007">
    <property type="protein sequence ID" value="MBD3921922.1"/>
    <property type="molecule type" value="Genomic_DNA"/>
</dbReference>
<protein>
    <recommendedName>
        <fullName evidence="3">Polyprenyl synthetase</fullName>
    </recommendedName>
</protein>
<comment type="caution">
    <text evidence="1">The sequence shown here is derived from an EMBL/GenBank/DDBJ whole genome shotgun (WGS) entry which is preliminary data.</text>
</comment>
<dbReference type="RefSeq" id="WP_191206223.1">
    <property type="nucleotide sequence ID" value="NZ_JACXZA010000007.1"/>
</dbReference>
<evidence type="ECO:0000313" key="2">
    <source>
        <dbReference type="Proteomes" id="UP000609346"/>
    </source>
</evidence>
<dbReference type="Proteomes" id="UP000609346">
    <property type="component" value="Unassembled WGS sequence"/>
</dbReference>
<proteinExistence type="predicted"/>
<name>A0ABR8N3E3_9BACL</name>
<sequence>MREVDEFKDEIELLFEEASREMIELPDELREMGQALLARCHPLRSGGKAKSISFLLPYWLQEETGAPIELCRDLSIGSVYVMLQYFILDDVMDGGDDRIQSSGVRKSLALAQMLGVMSRRRYARYFDPNSSIWSYERQYVEQWSSAVTREVLESVNPWDARQLAGKAAPIKLGAAGVLLWAGQTEQRITEVEEAIDLALAVLQLSDDWADRIEDLHESNRNSFLTIVKDKLADVVGDQLDERSVNRAIYHRGALVQLAEIAEHYRERMHQIPQASTRLLTYQGTIVQDLRETAERIQRAVDELASHGGLSQLVLTMK</sequence>
<organism evidence="1 2">
    <name type="scientific">Paenibacillus terricola</name>
    <dbReference type="NCBI Taxonomy" id="2763503"/>
    <lineage>
        <taxon>Bacteria</taxon>
        <taxon>Bacillati</taxon>
        <taxon>Bacillota</taxon>
        <taxon>Bacilli</taxon>
        <taxon>Bacillales</taxon>
        <taxon>Paenibacillaceae</taxon>
        <taxon>Paenibacillus</taxon>
    </lineage>
</organism>
<keyword evidence="2" id="KW-1185">Reference proteome</keyword>
<accession>A0ABR8N3E3</accession>
<evidence type="ECO:0008006" key="3">
    <source>
        <dbReference type="Google" id="ProtNLM"/>
    </source>
</evidence>
<evidence type="ECO:0000313" key="1">
    <source>
        <dbReference type="EMBL" id="MBD3921922.1"/>
    </source>
</evidence>